<keyword evidence="7 11" id="KW-0283">Flagellar rotation</keyword>
<dbReference type="InterPro" id="IPR023087">
    <property type="entry name" value="Flg_Motor_Flig_C"/>
</dbReference>
<keyword evidence="15" id="KW-0969">Cilium</keyword>
<dbReference type="NCBIfam" id="TIGR00207">
    <property type="entry name" value="fliG"/>
    <property type="match status" value="1"/>
</dbReference>
<name>A0ABY6Q685_9GAMM</name>
<dbReference type="Pfam" id="PF01706">
    <property type="entry name" value="FliG_C"/>
    <property type="match status" value="1"/>
</dbReference>
<sequence>MANELNLKGAERAAIFLLGVGEEAATEIMRHMSAKEVQQVGEAMASISKLTNAQVESVLADFHEDSAEINPLGLEAPDFTRRVMTSALGQDKAQNILSQVLEKPDEHNGVEALQWMAPKAIAEVLEEEHPQIAATVMTQLYDEQAAKVLELLPEEIRKDVILRIARMEELDPRAMEELDRVLESQLGKLQRTPPRKVMGPDNLAAILNATDSQLEQEMLDALTSVDEGLSDDVKEKMFIFDSLMQLDDKGFQRLVREVAQENLLTALKGVDDVLAERFFNNMSERAAEILREDMDASGPVKLADVEAAQKEIVRTAKKLADDGELMIGKAARDYV</sequence>
<keyword evidence="5 11" id="KW-1003">Cell membrane</keyword>
<dbReference type="Pfam" id="PF14842">
    <property type="entry name" value="FliG_N"/>
    <property type="match status" value="1"/>
</dbReference>
<reference evidence="15 16" key="1">
    <citation type="submission" date="2019-02" db="EMBL/GenBank/DDBJ databases">
        <title>Halieaceae_genomes.</title>
        <authorList>
            <person name="Li S.-H."/>
        </authorList>
    </citation>
    <scope>NUCLEOTIDE SEQUENCE [LARGE SCALE GENOMIC DNA]</scope>
    <source>
        <strain evidence="15 16">JH123</strain>
    </source>
</reference>
<evidence type="ECO:0000259" key="12">
    <source>
        <dbReference type="Pfam" id="PF01706"/>
    </source>
</evidence>
<dbReference type="PANTHER" id="PTHR30534:SF0">
    <property type="entry name" value="FLAGELLAR MOTOR SWITCH PROTEIN FLIG"/>
    <property type="match status" value="1"/>
</dbReference>
<evidence type="ECO:0000256" key="7">
    <source>
        <dbReference type="ARBA" id="ARBA00022779"/>
    </source>
</evidence>
<evidence type="ECO:0000256" key="3">
    <source>
        <dbReference type="ARBA" id="ARBA00010299"/>
    </source>
</evidence>
<evidence type="ECO:0000256" key="10">
    <source>
        <dbReference type="ARBA" id="ARBA00025598"/>
    </source>
</evidence>
<evidence type="ECO:0000256" key="4">
    <source>
        <dbReference type="ARBA" id="ARBA00021870"/>
    </source>
</evidence>
<evidence type="ECO:0000313" key="16">
    <source>
        <dbReference type="Proteomes" id="UP001317963"/>
    </source>
</evidence>
<evidence type="ECO:0000256" key="5">
    <source>
        <dbReference type="ARBA" id="ARBA00022475"/>
    </source>
</evidence>
<dbReference type="PRINTS" id="PR00954">
    <property type="entry name" value="FLGMOTORFLIG"/>
</dbReference>
<keyword evidence="11" id="KW-0997">Cell inner membrane</keyword>
<keyword evidence="8 11" id="KW-0472">Membrane</keyword>
<dbReference type="InterPro" id="IPR032779">
    <property type="entry name" value="FliG_M"/>
</dbReference>
<evidence type="ECO:0000256" key="2">
    <source>
        <dbReference type="ARBA" id="ARBA00004515"/>
    </source>
</evidence>
<dbReference type="Proteomes" id="UP001317963">
    <property type="component" value="Chromosome"/>
</dbReference>
<evidence type="ECO:0000256" key="8">
    <source>
        <dbReference type="ARBA" id="ARBA00023136"/>
    </source>
</evidence>
<dbReference type="InterPro" id="IPR028263">
    <property type="entry name" value="FliG_N"/>
</dbReference>
<proteinExistence type="inferred from homology"/>
<dbReference type="PANTHER" id="PTHR30534">
    <property type="entry name" value="FLAGELLAR MOTOR SWITCH PROTEIN FLIG"/>
    <property type="match status" value="1"/>
</dbReference>
<dbReference type="RefSeq" id="WP_279242599.1">
    <property type="nucleotide sequence ID" value="NZ_CP036501.1"/>
</dbReference>
<evidence type="ECO:0000259" key="14">
    <source>
        <dbReference type="Pfam" id="PF14842"/>
    </source>
</evidence>
<gene>
    <name evidence="15" type="primary">fliG</name>
    <name evidence="15" type="ORF">E0F26_03170</name>
</gene>
<evidence type="ECO:0000256" key="11">
    <source>
        <dbReference type="PIRNR" id="PIRNR003161"/>
    </source>
</evidence>
<keyword evidence="15" id="KW-0282">Flagellum</keyword>
<dbReference type="InterPro" id="IPR000090">
    <property type="entry name" value="Flg_Motor_Flig"/>
</dbReference>
<dbReference type="SUPFAM" id="SSF48029">
    <property type="entry name" value="FliG"/>
    <property type="match status" value="2"/>
</dbReference>
<dbReference type="InterPro" id="IPR011002">
    <property type="entry name" value="FliG_a-hlx"/>
</dbReference>
<dbReference type="Gene3D" id="1.10.220.30">
    <property type="match status" value="3"/>
</dbReference>
<comment type="subcellular location">
    <subcellularLocation>
        <location evidence="1 11">Bacterial flagellum basal body</location>
    </subcellularLocation>
    <subcellularLocation>
        <location evidence="2 11">Cell inner membrane</location>
        <topology evidence="2 11">Peripheral membrane protein</topology>
        <orientation evidence="2 11">Cytoplasmic side</orientation>
    </subcellularLocation>
</comment>
<keyword evidence="16" id="KW-1185">Reference proteome</keyword>
<accession>A0ABY6Q685</accession>
<feature type="domain" description="Flagellar motor switch protein FliG C-terminal" evidence="12">
    <location>
        <begin position="221"/>
        <end position="327"/>
    </location>
</feature>
<keyword evidence="6 11" id="KW-0145">Chemotaxis</keyword>
<evidence type="ECO:0000256" key="1">
    <source>
        <dbReference type="ARBA" id="ARBA00004117"/>
    </source>
</evidence>
<evidence type="ECO:0000313" key="15">
    <source>
        <dbReference type="EMBL" id="UZP73803.1"/>
    </source>
</evidence>
<keyword evidence="15" id="KW-0966">Cell projection</keyword>
<keyword evidence="9 11" id="KW-0975">Bacterial flagellum</keyword>
<evidence type="ECO:0000259" key="13">
    <source>
        <dbReference type="Pfam" id="PF14841"/>
    </source>
</evidence>
<feature type="domain" description="Flagellar motor switch protein FliG N-terminal" evidence="14">
    <location>
        <begin position="6"/>
        <end position="103"/>
    </location>
</feature>
<evidence type="ECO:0000256" key="6">
    <source>
        <dbReference type="ARBA" id="ARBA00022500"/>
    </source>
</evidence>
<organism evidence="15 16">
    <name type="scientific">Candidatus Paraluminiphilus aquimaris</name>
    <dbReference type="NCBI Taxonomy" id="2518994"/>
    <lineage>
        <taxon>Bacteria</taxon>
        <taxon>Pseudomonadati</taxon>
        <taxon>Pseudomonadota</taxon>
        <taxon>Gammaproteobacteria</taxon>
        <taxon>Cellvibrionales</taxon>
        <taxon>Halieaceae</taxon>
        <taxon>Candidatus Paraluminiphilus</taxon>
    </lineage>
</organism>
<evidence type="ECO:0000256" key="9">
    <source>
        <dbReference type="ARBA" id="ARBA00023143"/>
    </source>
</evidence>
<dbReference type="PIRSF" id="PIRSF003161">
    <property type="entry name" value="FliG"/>
    <property type="match status" value="1"/>
</dbReference>
<comment type="function">
    <text evidence="10 11">FliG is one of three proteins (FliG, FliN, FliM) that forms the rotor-mounted switch complex (C ring), located at the base of the basal body. This complex interacts with the CheY and CheZ chemotaxis proteins, in addition to contacting components of the motor that determine the direction of flagellar rotation.</text>
</comment>
<comment type="similarity">
    <text evidence="3 11">Belongs to the FliG family.</text>
</comment>
<feature type="domain" description="Flagellar motor switch protein FliG middle" evidence="13">
    <location>
        <begin position="118"/>
        <end position="189"/>
    </location>
</feature>
<dbReference type="Pfam" id="PF14841">
    <property type="entry name" value="FliG_M"/>
    <property type="match status" value="1"/>
</dbReference>
<protein>
    <recommendedName>
        <fullName evidence="4 11">Flagellar motor switch protein FliG</fullName>
    </recommendedName>
</protein>
<dbReference type="EMBL" id="CP036501">
    <property type="protein sequence ID" value="UZP73803.1"/>
    <property type="molecule type" value="Genomic_DNA"/>
</dbReference>